<reference evidence="2 3" key="1">
    <citation type="journal article" date="2012" name="Genome Biol.">
        <title>Genome and low-iron response of an oceanic diatom adapted to chronic iron limitation.</title>
        <authorList>
            <person name="Lommer M."/>
            <person name="Specht M."/>
            <person name="Roy A.S."/>
            <person name="Kraemer L."/>
            <person name="Andreson R."/>
            <person name="Gutowska M.A."/>
            <person name="Wolf J."/>
            <person name="Bergner S.V."/>
            <person name="Schilhabel M.B."/>
            <person name="Klostermeier U.C."/>
            <person name="Beiko R.G."/>
            <person name="Rosenstiel P."/>
            <person name="Hippler M."/>
            <person name="Laroche J."/>
        </authorList>
    </citation>
    <scope>NUCLEOTIDE SEQUENCE [LARGE SCALE GENOMIC DNA]</scope>
    <source>
        <strain evidence="2 3">CCMP1005</strain>
    </source>
</reference>
<feature type="region of interest" description="Disordered" evidence="1">
    <location>
        <begin position="1"/>
        <end position="33"/>
    </location>
</feature>
<evidence type="ECO:0000313" key="2">
    <source>
        <dbReference type="EMBL" id="EJK53265.1"/>
    </source>
</evidence>
<evidence type="ECO:0000313" key="3">
    <source>
        <dbReference type="Proteomes" id="UP000266841"/>
    </source>
</evidence>
<feature type="non-terminal residue" evidence="2">
    <location>
        <position position="195"/>
    </location>
</feature>
<name>K0RJ68_THAOC</name>
<proteinExistence type="predicted"/>
<dbReference type="EMBL" id="AGNL01038112">
    <property type="protein sequence ID" value="EJK53265.1"/>
    <property type="molecule type" value="Genomic_DNA"/>
</dbReference>
<evidence type="ECO:0000256" key="1">
    <source>
        <dbReference type="SAM" id="MobiDB-lite"/>
    </source>
</evidence>
<sequence>MGFIPPPVSASDAVVRSPRVGPDDAHDGTLHGPLEVDLPLGDRRVGLHDGAWIRRVSPGYDAAAASVPIVLRTRRGGVGFRGVDTVVEGPALGPEGGRVAPPRLPSPRRPRSRSGEVVVERVDADGTPGVGRRGGSGTVIVDRVRREAPGGRGRPEGPRRSDGGARHWPPLLWRFCFFGPTSGLESSPESPAVFG</sequence>
<dbReference type="AlphaFoldDB" id="K0RJ68"/>
<protein>
    <submittedName>
        <fullName evidence="2">Uncharacterized protein</fullName>
    </submittedName>
</protein>
<feature type="region of interest" description="Disordered" evidence="1">
    <location>
        <begin position="87"/>
        <end position="165"/>
    </location>
</feature>
<organism evidence="2 3">
    <name type="scientific">Thalassiosira oceanica</name>
    <name type="common">Marine diatom</name>
    <dbReference type="NCBI Taxonomy" id="159749"/>
    <lineage>
        <taxon>Eukaryota</taxon>
        <taxon>Sar</taxon>
        <taxon>Stramenopiles</taxon>
        <taxon>Ochrophyta</taxon>
        <taxon>Bacillariophyta</taxon>
        <taxon>Coscinodiscophyceae</taxon>
        <taxon>Thalassiosirophycidae</taxon>
        <taxon>Thalassiosirales</taxon>
        <taxon>Thalassiosiraceae</taxon>
        <taxon>Thalassiosira</taxon>
    </lineage>
</organism>
<feature type="compositionally biased region" description="Basic and acidic residues" evidence="1">
    <location>
        <begin position="142"/>
        <end position="165"/>
    </location>
</feature>
<feature type="compositionally biased region" description="Gly residues" evidence="1">
    <location>
        <begin position="128"/>
        <end position="137"/>
    </location>
</feature>
<keyword evidence="3" id="KW-1185">Reference proteome</keyword>
<gene>
    <name evidence="2" type="ORF">THAOC_27328</name>
</gene>
<comment type="caution">
    <text evidence="2">The sequence shown here is derived from an EMBL/GenBank/DDBJ whole genome shotgun (WGS) entry which is preliminary data.</text>
</comment>
<dbReference type="Proteomes" id="UP000266841">
    <property type="component" value="Unassembled WGS sequence"/>
</dbReference>
<accession>K0RJ68</accession>